<protein>
    <submittedName>
        <fullName evidence="10">TonB-dependent receptor SusC</fullName>
    </submittedName>
</protein>
<dbReference type="PROSITE" id="PS52016">
    <property type="entry name" value="TONB_DEPENDENT_REC_3"/>
    <property type="match status" value="1"/>
</dbReference>
<keyword evidence="3 7" id="KW-1134">Transmembrane beta strand</keyword>
<dbReference type="InterPro" id="IPR023996">
    <property type="entry name" value="TonB-dep_OMP_SusC/RagA"/>
</dbReference>
<dbReference type="NCBIfam" id="TIGR04056">
    <property type="entry name" value="OMP_RagA_SusC"/>
    <property type="match status" value="1"/>
</dbReference>
<dbReference type="InterPro" id="IPR039426">
    <property type="entry name" value="TonB-dep_rcpt-like"/>
</dbReference>
<comment type="subcellular location">
    <subcellularLocation>
        <location evidence="1 7">Cell outer membrane</location>
        <topology evidence="1 7">Multi-pass membrane protein</topology>
    </subcellularLocation>
</comment>
<keyword evidence="5 7" id="KW-0472">Membrane</keyword>
<keyword evidence="8" id="KW-0732">Signal</keyword>
<dbReference type="InterPro" id="IPR036942">
    <property type="entry name" value="Beta-barrel_TonB_sf"/>
</dbReference>
<dbReference type="Pfam" id="PF13715">
    <property type="entry name" value="CarbopepD_reg_2"/>
    <property type="match status" value="1"/>
</dbReference>
<feature type="domain" description="TonB-dependent receptor plug" evidence="9">
    <location>
        <begin position="119"/>
        <end position="223"/>
    </location>
</feature>
<reference evidence="10 11" key="1">
    <citation type="submission" date="2019-03" db="EMBL/GenBank/DDBJ databases">
        <title>Single cell metagenomics reveals metabolic interactions within the superorganism composed of flagellate Streblomastix strix and complex community of Bacteroidetes bacteria on its surface.</title>
        <authorList>
            <person name="Treitli S.C."/>
            <person name="Kolisko M."/>
            <person name="Husnik F."/>
            <person name="Keeling P."/>
            <person name="Hampl V."/>
        </authorList>
    </citation>
    <scope>NUCLEOTIDE SEQUENCE [LARGE SCALE GENOMIC DNA]</scope>
    <source>
        <strain evidence="10">St1</strain>
    </source>
</reference>
<keyword evidence="2 7" id="KW-0813">Transport</keyword>
<evidence type="ECO:0000256" key="8">
    <source>
        <dbReference type="SAM" id="SignalP"/>
    </source>
</evidence>
<dbReference type="AlphaFoldDB" id="A0A5M8NZU0"/>
<dbReference type="InterPro" id="IPR037066">
    <property type="entry name" value="Plug_dom_sf"/>
</dbReference>
<dbReference type="Gene3D" id="2.170.130.10">
    <property type="entry name" value="TonB-dependent receptor, plug domain"/>
    <property type="match status" value="1"/>
</dbReference>
<feature type="signal peptide" evidence="8">
    <location>
        <begin position="1"/>
        <end position="23"/>
    </location>
</feature>
<accession>A0A5M8NZU0</accession>
<dbReference type="Pfam" id="PF07715">
    <property type="entry name" value="Plug"/>
    <property type="match status" value="1"/>
</dbReference>
<dbReference type="GO" id="GO:0009279">
    <property type="term" value="C:cell outer membrane"/>
    <property type="evidence" value="ECO:0007669"/>
    <property type="project" value="UniProtKB-SubCell"/>
</dbReference>
<comment type="caution">
    <text evidence="10">The sequence shown here is derived from an EMBL/GenBank/DDBJ whole genome shotgun (WGS) entry which is preliminary data.</text>
</comment>
<comment type="similarity">
    <text evidence="7">Belongs to the TonB-dependent receptor family.</text>
</comment>
<evidence type="ECO:0000313" key="11">
    <source>
        <dbReference type="Proteomes" id="UP000324575"/>
    </source>
</evidence>
<keyword evidence="4 7" id="KW-0812">Transmembrane</keyword>
<keyword evidence="6 7" id="KW-0998">Cell outer membrane</keyword>
<sequence>MNLTKRVHILLWLLFALSPMAFAQTVVKGKVVDQSDEPLIGVSVAIKNTKVKTITNFDGEYSLNSVNPNDLLVFSYIGCETQEIKAGNRAIINVSLSDTSTELAQVVIVGYGQQKKINLTGAVASVKIDEAIAGRSIASASTALQGLIPGLSVTQKSGMAGNNSAELLIRGVGTINNAAPLIVVDDMPDVDINRINLDDVESISVLKDASASSVYGSRGANGVILIKTKSGKGQEKTKISFSGSYGWEYAAKSLGYMDDYSRSLALHRASKAATDMMEAGQTYKRGTIEQWMALGMIDEKRYPNTDWWDYIMRTGSIQNYNVSASGSNDKSNFYASIGYMTQDGLQINNTFDRYNVRFNFDYKVLPNVNTGARFDGNWSNFTYALANGFTAAGNMGDMQSAIAGIYPYDPELDVYGGVMAVGEDGTAYNPLEYFSNHLKNKDRQELNGSFYLDWQPLKGLIARVDYGLRYYNQFEKEADTPNRAYNFQTEEFTYRWYVAQNAGITNRTTTGYKTLLNARLNYNTKIGENHDLGAMFVYSEEYWFSRNLNASRQNRIHPSLSEIDAALTDAGTISNNGNSEMEGLRSYIGRLNYSAYDKYLLEVNFRVDGSSKFQPGHQYGFFPSAALGWRFSEENFVKALAENWLSNGKFRFSYGALGNNSAVGRTEQQEVLAMSNYIQGSEIAKGFVYRKMLNEELTWESTRVMNVGLDFNFLNNRLSTELDYYDRLTFDMIQQSQMSNLLTGAYEAPRANIGNLRNRGMEGNLTWRDKVAGFSYSVNLNASYNQSRLESWSEYLGRGAEYNGKRVFINMPYDYVYTYLDEGKLIQSYAETMDGIFLGVRPGDVRRYDINGDGRVDGNDQVVIKGANRSTPTTNFAMNIQLAWKGFDTSMLFQGTSGRKAYWINNLKVLEIPGRYATTWNHWTEPWTWDNRDGSWPRLGGISTNQTAMEYWLDDMSFVRMKNLMIGYTIPKKLLKKVYISTFRLYASTENLFTLTKFRGLDPEKTDSSDMYPLTRSFTLGANIDF</sequence>
<evidence type="ECO:0000259" key="9">
    <source>
        <dbReference type="Pfam" id="PF07715"/>
    </source>
</evidence>
<evidence type="ECO:0000256" key="2">
    <source>
        <dbReference type="ARBA" id="ARBA00022448"/>
    </source>
</evidence>
<organism evidence="10 11">
    <name type="scientific">Candidatus Ordinivivax streblomastigis</name>
    <dbReference type="NCBI Taxonomy" id="2540710"/>
    <lineage>
        <taxon>Bacteria</taxon>
        <taxon>Pseudomonadati</taxon>
        <taxon>Bacteroidota</taxon>
        <taxon>Bacteroidia</taxon>
        <taxon>Bacteroidales</taxon>
        <taxon>Candidatus Ordinivivax</taxon>
    </lineage>
</organism>
<name>A0A5M8NZU0_9BACT</name>
<evidence type="ECO:0000256" key="3">
    <source>
        <dbReference type="ARBA" id="ARBA00022452"/>
    </source>
</evidence>
<dbReference type="EMBL" id="SNRX01000016">
    <property type="protein sequence ID" value="KAA6301640.1"/>
    <property type="molecule type" value="Genomic_DNA"/>
</dbReference>
<dbReference type="FunFam" id="2.60.40.1120:FF:000003">
    <property type="entry name" value="Outer membrane protein Omp121"/>
    <property type="match status" value="1"/>
</dbReference>
<dbReference type="InterPro" id="IPR008969">
    <property type="entry name" value="CarboxyPept-like_regulatory"/>
</dbReference>
<dbReference type="Gene3D" id="2.40.170.20">
    <property type="entry name" value="TonB-dependent receptor, beta-barrel domain"/>
    <property type="match status" value="1"/>
</dbReference>
<evidence type="ECO:0000256" key="1">
    <source>
        <dbReference type="ARBA" id="ARBA00004571"/>
    </source>
</evidence>
<evidence type="ECO:0000256" key="7">
    <source>
        <dbReference type="PROSITE-ProRule" id="PRU01360"/>
    </source>
</evidence>
<evidence type="ECO:0000256" key="4">
    <source>
        <dbReference type="ARBA" id="ARBA00022692"/>
    </source>
</evidence>
<proteinExistence type="inferred from homology"/>
<evidence type="ECO:0000313" key="10">
    <source>
        <dbReference type="EMBL" id="KAA6301640.1"/>
    </source>
</evidence>
<keyword evidence="10" id="KW-0675">Receptor</keyword>
<feature type="chain" id="PRO_5024364633" evidence="8">
    <location>
        <begin position="24"/>
        <end position="1026"/>
    </location>
</feature>
<dbReference type="SUPFAM" id="SSF56935">
    <property type="entry name" value="Porins"/>
    <property type="match status" value="1"/>
</dbReference>
<dbReference type="InterPro" id="IPR012910">
    <property type="entry name" value="Plug_dom"/>
</dbReference>
<dbReference type="InterPro" id="IPR023997">
    <property type="entry name" value="TonB-dep_OMP_SusC/RagA_CS"/>
</dbReference>
<dbReference type="SUPFAM" id="SSF49464">
    <property type="entry name" value="Carboxypeptidase regulatory domain-like"/>
    <property type="match status" value="1"/>
</dbReference>
<dbReference type="Gene3D" id="2.60.40.1120">
    <property type="entry name" value="Carboxypeptidase-like, regulatory domain"/>
    <property type="match status" value="1"/>
</dbReference>
<evidence type="ECO:0000256" key="5">
    <source>
        <dbReference type="ARBA" id="ARBA00023136"/>
    </source>
</evidence>
<evidence type="ECO:0000256" key="6">
    <source>
        <dbReference type="ARBA" id="ARBA00023237"/>
    </source>
</evidence>
<gene>
    <name evidence="10" type="ORF">EZS26_002246</name>
</gene>
<dbReference type="Proteomes" id="UP000324575">
    <property type="component" value="Unassembled WGS sequence"/>
</dbReference>
<dbReference type="NCBIfam" id="TIGR04057">
    <property type="entry name" value="SusC_RagA_signa"/>
    <property type="match status" value="1"/>
</dbReference>